<name>D3BDT8_HETP5</name>
<sequence length="746" mass="86933">MRIYTNNVVKTTKTTATTTTTTTNKFSKNSIAKNNDKYSNNEDHLLVNLPFILLNKIIKEFDEDIDIICFSLVCKRWFDNRNSYLSFNYERFSLVHTRILNESNNRHFTLNSYRGIIKRSLNKKQSNCTLLVIKNPFKEVALNTYKSIEFDEVLSVDEFKSYQDIPIQFSTIKFEWFEFDTEMMMKLSKSNVHTIYFSGSYKNGENRLIIKERFPSNIKTIISNGSADLNMHILPLELETLNDISLQLKESPLPQSLKSLRLNSTTDSYFNIDSLPPNLEEFYFYSDRTDDENKQLPPTLKIACFNTSWLKNIKYSQSIHTLCLHLHQLKVGDIPESVTHLTISSGFYIMITKEMLPPNIIYLSIKERPILQDNIFSSFEHLETLNLSGLDMNRVKPFGVLPKSLRNLYLPKFFNERLDHFMVLPPSLEFLDFGYSFNKDIKVLAQTSIKTIAISREMKLNRWSLPKSVEHIDFKEFTAMISPEYIAPTIRSISLSGYYSDNLVFVIPQTLTSINITKLSGWENIEFRARRLSEQSFLLFGTNHLISQKDITMFYSKEIIIIMKIIYYFDFDDTLSYGNIYIIAPRFTTIIFKEWFDIDAEMQLPLTLKTEFISSAWMNNIRYLQSLHTLTINIAYHSKAIKVGDIPENIPPNIRYLDLVSNAFIRENLFSEFEHLETLHLSYLQSSANDVVGVFSNSLRNLYPLRFLEKRLESYTVLPLSLELLANIFTTITLNDSTNILKINIL</sequence>
<keyword evidence="2" id="KW-1185">Reference proteome</keyword>
<organism evidence="1 2">
    <name type="scientific">Heterostelium pallidum (strain ATCC 26659 / Pp 5 / PN500)</name>
    <name type="common">Cellular slime mold</name>
    <name type="synonym">Polysphondylium pallidum</name>
    <dbReference type="NCBI Taxonomy" id="670386"/>
    <lineage>
        <taxon>Eukaryota</taxon>
        <taxon>Amoebozoa</taxon>
        <taxon>Evosea</taxon>
        <taxon>Eumycetozoa</taxon>
        <taxon>Dictyostelia</taxon>
        <taxon>Acytosteliales</taxon>
        <taxon>Acytosteliaceae</taxon>
        <taxon>Heterostelium</taxon>
    </lineage>
</organism>
<dbReference type="PANTHER" id="PTHR32134:SF92">
    <property type="entry name" value="FNIP REPEAT-CONTAINING PROTEIN"/>
    <property type="match status" value="1"/>
</dbReference>
<evidence type="ECO:0000313" key="2">
    <source>
        <dbReference type="Proteomes" id="UP000001396"/>
    </source>
</evidence>
<reference evidence="1 2" key="1">
    <citation type="journal article" date="2011" name="Genome Res.">
        <title>Phylogeny-wide analysis of social amoeba genomes highlights ancient origins for complex intercellular communication.</title>
        <authorList>
            <person name="Heidel A.J."/>
            <person name="Lawal H.M."/>
            <person name="Felder M."/>
            <person name="Schilde C."/>
            <person name="Helps N.R."/>
            <person name="Tunggal B."/>
            <person name="Rivero F."/>
            <person name="John U."/>
            <person name="Schleicher M."/>
            <person name="Eichinger L."/>
            <person name="Platzer M."/>
            <person name="Noegel A.A."/>
            <person name="Schaap P."/>
            <person name="Gloeckner G."/>
        </authorList>
    </citation>
    <scope>NUCLEOTIDE SEQUENCE [LARGE SCALE GENOMIC DNA]</scope>
    <source>
        <strain evidence="2">ATCC 26659 / Pp 5 / PN500</strain>
    </source>
</reference>
<dbReference type="Pfam" id="PF05725">
    <property type="entry name" value="FNIP"/>
    <property type="match status" value="2"/>
</dbReference>
<protein>
    <submittedName>
        <fullName evidence="1">Uncharacterized protein</fullName>
    </submittedName>
</protein>
<dbReference type="InParanoid" id="D3BDT8"/>
<comment type="caution">
    <text evidence="1">The sequence shown here is derived from an EMBL/GenBank/DDBJ whole genome shotgun (WGS) entry which is preliminary data.</text>
</comment>
<dbReference type="OMA" id="TINIAYH"/>
<dbReference type="PANTHER" id="PTHR32134">
    <property type="entry name" value="FNIP REPEAT-CONTAINING PROTEIN"/>
    <property type="match status" value="1"/>
</dbReference>
<evidence type="ECO:0000313" key="1">
    <source>
        <dbReference type="EMBL" id="EFA80069.1"/>
    </source>
</evidence>
<dbReference type="InterPro" id="IPR008615">
    <property type="entry name" value="FNIP"/>
</dbReference>
<dbReference type="Proteomes" id="UP000001396">
    <property type="component" value="Unassembled WGS sequence"/>
</dbReference>
<proteinExistence type="predicted"/>
<dbReference type="InterPro" id="IPR051251">
    <property type="entry name" value="STK_FNIP-Repeat"/>
</dbReference>
<accession>D3BDT8</accession>
<gene>
    <name evidence="1" type="ORF">PPL_06891</name>
</gene>
<dbReference type="EMBL" id="ADBJ01000031">
    <property type="protein sequence ID" value="EFA80069.1"/>
    <property type="molecule type" value="Genomic_DNA"/>
</dbReference>
<dbReference type="GeneID" id="31362372"/>
<dbReference type="RefSeq" id="XP_020432189.1">
    <property type="nucleotide sequence ID" value="XM_020577741.1"/>
</dbReference>
<dbReference type="AlphaFoldDB" id="D3BDT8"/>
<dbReference type="FunCoup" id="D3BDT8">
    <property type="interactions" value="804"/>
</dbReference>